<dbReference type="AlphaFoldDB" id="A0AA35SFH7"/>
<sequence>MGGEGRNRPVLAAQEKGPGSGRYSLPTCVGHRGHDPTKKCMPHYSFGKRLENPMFRKDCSPGPGYYIDSATTRFGTGGTPSYSILGRQMDPKVFKTPSPGAYYPEKVHPQGEKHAPAYSMSARTRNPKKDNTPSPNSYQLPSLLGSKVPNKRSSAAYSMAYRSSTGAFSEDLAKTPGPGHYNAVAPNVYVKKAPVYSMLSRSYMPGDSTKKPGPGAYSPEKVSCNKMSSPKYSLGIRHSEYVYTPHFAEVQD</sequence>
<feature type="region of interest" description="Disordered" evidence="1">
    <location>
        <begin position="117"/>
        <end position="145"/>
    </location>
</feature>
<dbReference type="GO" id="GO:0005856">
    <property type="term" value="C:cytoskeleton"/>
    <property type="evidence" value="ECO:0007669"/>
    <property type="project" value="TreeGrafter"/>
</dbReference>
<accession>A0AA35SFH7</accession>
<feature type="region of interest" description="Disordered" evidence="1">
    <location>
        <begin position="1"/>
        <end position="36"/>
    </location>
</feature>
<dbReference type="PANTHER" id="PTHR21580:SF57">
    <property type="entry name" value="OUTER DENSE FIBER OF SPERM TAILS 3-LIKE 2-RELATED"/>
    <property type="match status" value="1"/>
</dbReference>
<dbReference type="InterPro" id="IPR010736">
    <property type="entry name" value="SHIPPO-rpt"/>
</dbReference>
<dbReference type="InterPro" id="IPR051291">
    <property type="entry name" value="CIMAP"/>
</dbReference>
<organism evidence="2 3">
    <name type="scientific">Geodia barretti</name>
    <name type="common">Barrett's horny sponge</name>
    <dbReference type="NCBI Taxonomy" id="519541"/>
    <lineage>
        <taxon>Eukaryota</taxon>
        <taxon>Metazoa</taxon>
        <taxon>Porifera</taxon>
        <taxon>Demospongiae</taxon>
        <taxon>Heteroscleromorpha</taxon>
        <taxon>Tetractinellida</taxon>
        <taxon>Astrophorina</taxon>
        <taxon>Geodiidae</taxon>
        <taxon>Geodia</taxon>
    </lineage>
</organism>
<evidence type="ECO:0000313" key="3">
    <source>
        <dbReference type="Proteomes" id="UP001174909"/>
    </source>
</evidence>
<evidence type="ECO:0000256" key="1">
    <source>
        <dbReference type="SAM" id="MobiDB-lite"/>
    </source>
</evidence>
<reference evidence="2" key="1">
    <citation type="submission" date="2023-03" db="EMBL/GenBank/DDBJ databases">
        <authorList>
            <person name="Steffen K."/>
            <person name="Cardenas P."/>
        </authorList>
    </citation>
    <scope>NUCLEOTIDE SEQUENCE</scope>
</reference>
<evidence type="ECO:0000313" key="2">
    <source>
        <dbReference type="EMBL" id="CAI8027666.1"/>
    </source>
</evidence>
<keyword evidence="3" id="KW-1185">Reference proteome</keyword>
<proteinExistence type="predicted"/>
<dbReference type="Proteomes" id="UP001174909">
    <property type="component" value="Unassembled WGS sequence"/>
</dbReference>
<comment type="caution">
    <text evidence="2">The sequence shown here is derived from an EMBL/GenBank/DDBJ whole genome shotgun (WGS) entry which is preliminary data.</text>
</comment>
<name>A0AA35SFH7_GEOBA</name>
<dbReference type="Pfam" id="PF07004">
    <property type="entry name" value="SHIPPO-rpt"/>
    <property type="match status" value="6"/>
</dbReference>
<dbReference type="PANTHER" id="PTHR21580">
    <property type="entry name" value="SHIPPO-1-RELATED"/>
    <property type="match status" value="1"/>
</dbReference>
<protein>
    <submittedName>
        <fullName evidence="2">Outer dense fiber protein 3</fullName>
    </submittedName>
</protein>
<dbReference type="EMBL" id="CASHTH010002296">
    <property type="protein sequence ID" value="CAI8027666.1"/>
    <property type="molecule type" value="Genomic_DNA"/>
</dbReference>
<gene>
    <name evidence="2" type="ORF">GBAR_LOCUS15786</name>
</gene>